<dbReference type="Proteomes" id="UP001209553">
    <property type="component" value="Unassembled WGS sequence"/>
</dbReference>
<reference evidence="3 4" key="1">
    <citation type="journal article" date="2023" name="Int. J. Syst. Evol. Microbiol.">
        <title>Streptococcus sciuri sp. nov., Staphylococcus marylandisciuri sp. nov. and Staphylococcus americanisciuri sp. nov., isolated from faeces of eastern grey squirrel (Sciurus carolinensis).</title>
        <authorList>
            <person name="Volokhov D.V."/>
            <person name="Zagorodnyaya T.A."/>
            <person name="Furtak V.A."/>
            <person name="Nattanmai G."/>
            <person name="Randall L."/>
            <person name="Jose S."/>
            <person name="Gao Y."/>
            <person name="Eisenberg T."/>
            <person name="Delmonte P."/>
            <person name="Blom J."/>
            <person name="Mitchell K.K."/>
        </authorList>
    </citation>
    <scope>NUCLEOTIDE SEQUENCE [LARGE SCALE GENOMIC DNA]</scope>
    <source>
        <strain evidence="3 4">SQ8-PEA</strain>
    </source>
</reference>
<evidence type="ECO:0000259" key="1">
    <source>
        <dbReference type="Pfam" id="PF00188"/>
    </source>
</evidence>
<gene>
    <name evidence="3" type="ORF">N9R04_02510</name>
</gene>
<dbReference type="Pfam" id="PF00188">
    <property type="entry name" value="CAP"/>
    <property type="match status" value="1"/>
</dbReference>
<feature type="domain" description="CAP-associated" evidence="2">
    <location>
        <begin position="21"/>
        <end position="155"/>
    </location>
</feature>
<evidence type="ECO:0000259" key="2">
    <source>
        <dbReference type="Pfam" id="PF14504"/>
    </source>
</evidence>
<dbReference type="Pfam" id="PF14504">
    <property type="entry name" value="CAP_assoc_N"/>
    <property type="match status" value="1"/>
</dbReference>
<dbReference type="RefSeq" id="WP_262854962.1">
    <property type="nucleotide sequence ID" value="NZ_JAOPKZ010000003.1"/>
</dbReference>
<feature type="domain" description="SCP" evidence="1">
    <location>
        <begin position="175"/>
        <end position="290"/>
    </location>
</feature>
<protein>
    <submittedName>
        <fullName evidence="3">CAP domain-containing protein</fullName>
    </submittedName>
</protein>
<dbReference type="EMBL" id="JAOPKZ010000003">
    <property type="protein sequence ID" value="MCU5745593.1"/>
    <property type="molecule type" value="Genomic_DNA"/>
</dbReference>
<dbReference type="CDD" id="cd05379">
    <property type="entry name" value="CAP_bacterial"/>
    <property type="match status" value="1"/>
</dbReference>
<dbReference type="InterPro" id="IPR029410">
    <property type="entry name" value="CAP_assoc"/>
</dbReference>
<comment type="caution">
    <text evidence="3">The sequence shown here is derived from an EMBL/GenBank/DDBJ whole genome shotgun (WGS) entry which is preliminary data.</text>
</comment>
<evidence type="ECO:0000313" key="4">
    <source>
        <dbReference type="Proteomes" id="UP001209553"/>
    </source>
</evidence>
<dbReference type="InterPro" id="IPR035940">
    <property type="entry name" value="CAP_sf"/>
</dbReference>
<proteinExistence type="predicted"/>
<dbReference type="Gene3D" id="3.40.33.10">
    <property type="entry name" value="CAP"/>
    <property type="match status" value="1"/>
</dbReference>
<dbReference type="SUPFAM" id="SSF55797">
    <property type="entry name" value="PR-1-like"/>
    <property type="match status" value="1"/>
</dbReference>
<dbReference type="PANTHER" id="PTHR31157">
    <property type="entry name" value="SCP DOMAIN-CONTAINING PROTEIN"/>
    <property type="match status" value="1"/>
</dbReference>
<sequence>MSNDTLKVPNKQEFAINNIQMNMSRAEVEKVLGKPKRVTTNEYGTKWYTYYHHNYKGFILVSYINNKVHALYTNQNSISSKSKIKYNSPKHFVREQLGKPLKYKRKGNKRFKVDNREYDNYEKDGMYTTIFYDKYNQQNLTAILIVSKKMENRLQDQYGVQTKNLASSFELQNFDIINGERAQRNLSTLSYSKALQSVAKRHSYDMIKNNYFDHQDLEGNSPFDRIKQRQISFNGAGENIAAGQQNSIFAHQAFMNSKGHRRNILRSEYKMLGVGVDFDKTNRPYWTENYLY</sequence>
<name>A0ABT2QNN4_9STAP</name>
<dbReference type="InterPro" id="IPR014044">
    <property type="entry name" value="CAP_dom"/>
</dbReference>
<evidence type="ECO:0000313" key="3">
    <source>
        <dbReference type="EMBL" id="MCU5745593.1"/>
    </source>
</evidence>
<organism evidence="3 4">
    <name type="scientific">Staphylococcus marylandisciuri</name>
    <dbReference type="NCBI Taxonomy" id="2981529"/>
    <lineage>
        <taxon>Bacteria</taxon>
        <taxon>Bacillati</taxon>
        <taxon>Bacillota</taxon>
        <taxon>Bacilli</taxon>
        <taxon>Bacillales</taxon>
        <taxon>Staphylococcaceae</taxon>
        <taxon>Staphylococcus</taxon>
    </lineage>
</organism>
<dbReference type="PANTHER" id="PTHR31157:SF1">
    <property type="entry name" value="SCP DOMAIN-CONTAINING PROTEIN"/>
    <property type="match status" value="1"/>
</dbReference>
<accession>A0ABT2QNN4</accession>
<keyword evidence="4" id="KW-1185">Reference proteome</keyword>